<name>A0A1V3WEQ6_MYCKA</name>
<dbReference type="AlphaFoldDB" id="A0A1V3WEQ6"/>
<sequence>MDLAAEATAAMALLEPDPMLRQQMVDAGWSVRSGSGVELAVGAERTKATA</sequence>
<comment type="caution">
    <text evidence="1">The sequence shown here is derived from an EMBL/GenBank/DDBJ whole genome shotgun (WGS) entry which is preliminary data.</text>
</comment>
<organism evidence="1 2">
    <name type="scientific">Mycobacterium kansasii</name>
    <dbReference type="NCBI Taxonomy" id="1768"/>
    <lineage>
        <taxon>Bacteria</taxon>
        <taxon>Bacillati</taxon>
        <taxon>Actinomycetota</taxon>
        <taxon>Actinomycetes</taxon>
        <taxon>Mycobacteriales</taxon>
        <taxon>Mycobacteriaceae</taxon>
        <taxon>Mycobacterium</taxon>
    </lineage>
</organism>
<dbReference type="Proteomes" id="UP000188532">
    <property type="component" value="Unassembled WGS sequence"/>
</dbReference>
<dbReference type="EMBL" id="MVBN01000011">
    <property type="protein sequence ID" value="OOK65395.1"/>
    <property type="molecule type" value="Genomic_DNA"/>
</dbReference>
<reference evidence="1 2" key="1">
    <citation type="submission" date="2017-02" db="EMBL/GenBank/DDBJ databases">
        <title>Complete genome sequences of Mycobacterium kansasii strains isolated from rhesus macaques.</title>
        <authorList>
            <person name="Panda A."/>
            <person name="Nagaraj S."/>
            <person name="Zhao X."/>
            <person name="Tettelin H."/>
            <person name="Detolla L.J."/>
        </authorList>
    </citation>
    <scope>NUCLEOTIDE SEQUENCE [LARGE SCALE GENOMIC DNA]</scope>
    <source>
        <strain evidence="1 2">11-3469</strain>
    </source>
</reference>
<evidence type="ECO:0000313" key="1">
    <source>
        <dbReference type="EMBL" id="OOK65395.1"/>
    </source>
</evidence>
<accession>A0A1V3WEQ6</accession>
<protein>
    <submittedName>
        <fullName evidence="1">Uncharacterized protein</fullName>
    </submittedName>
</protein>
<proteinExistence type="predicted"/>
<evidence type="ECO:0000313" key="2">
    <source>
        <dbReference type="Proteomes" id="UP000188532"/>
    </source>
</evidence>
<gene>
    <name evidence="1" type="ORF">BZL29_7706</name>
</gene>